<organism evidence="1 2">
    <name type="scientific">Streptomyces viridosporus (strain ATCC 14672 / DSM 40746 / JCM 4963 / KCTC 9882 / NRRL B-12104 / FH 1290)</name>
    <name type="common">Streptomyces ghanaensis</name>
    <dbReference type="NCBI Taxonomy" id="566461"/>
    <lineage>
        <taxon>Bacteria</taxon>
        <taxon>Bacillati</taxon>
        <taxon>Actinomycetota</taxon>
        <taxon>Actinomycetes</taxon>
        <taxon>Kitasatosporales</taxon>
        <taxon>Streptomycetaceae</taxon>
        <taxon>Streptomyces</taxon>
    </lineage>
</organism>
<evidence type="ECO:0000313" key="1">
    <source>
        <dbReference type="EMBL" id="EFE71700.2"/>
    </source>
</evidence>
<accession>D6A5I8</accession>
<reference evidence="2" key="1">
    <citation type="submission" date="2008-12" db="EMBL/GenBank/DDBJ databases">
        <title>Annotation of Streptomyces ghanaensis ATCC 14672.</title>
        <authorList>
            <consortium name="The Broad Institute Genome Sequencing Platform"/>
            <consortium name="Broad Institute Microbial Sequencing Center"/>
            <person name="Fischbach M."/>
            <person name="Ward D."/>
            <person name="Young S."/>
            <person name="Kodira C.D."/>
            <person name="Zeng Q."/>
            <person name="Koehrsen M."/>
            <person name="Godfrey P."/>
            <person name="Alvarado L."/>
            <person name="Berlin A.M."/>
            <person name="Borenstein D."/>
            <person name="Chen Z."/>
            <person name="Engels R."/>
            <person name="Freedman E."/>
            <person name="Gellesch M."/>
            <person name="Goldberg J."/>
            <person name="Griggs A."/>
            <person name="Gujja S."/>
            <person name="Heiman D.I."/>
            <person name="Hepburn T.A."/>
            <person name="Howarth C."/>
            <person name="Jen D."/>
            <person name="Larson L."/>
            <person name="Lewis B."/>
            <person name="Mehta T."/>
            <person name="Park D."/>
            <person name="Pearson M."/>
            <person name="Roberts A."/>
            <person name="Saif S."/>
            <person name="Shea T.D."/>
            <person name="Shenoy N."/>
            <person name="Sisk P."/>
            <person name="Stolte C."/>
            <person name="Sykes S.N."/>
            <person name="Walk T."/>
            <person name="White J."/>
            <person name="Yandava C."/>
            <person name="Straight P."/>
            <person name="Clardy J."/>
            <person name="Hung D."/>
            <person name="Kolter R."/>
            <person name="Mekalanos J."/>
            <person name="Walker S."/>
            <person name="Walsh C.T."/>
            <person name="Wieland B.L.C."/>
            <person name="Ilzarbe M."/>
            <person name="Galagan J."/>
            <person name="Nusbaum C."/>
            <person name="Birren B."/>
        </authorList>
    </citation>
    <scope>NUCLEOTIDE SEQUENCE [LARGE SCALE GENOMIC DNA]</scope>
    <source>
        <strain evidence="2">ATCC 14672 / DSM 40746 / JCM 4963 / KCTC 9882 / NRRL B-12104 / FH 1290</strain>
    </source>
</reference>
<protein>
    <submittedName>
        <fullName evidence="1">Predicted protein</fullName>
    </submittedName>
</protein>
<name>D6A5I8_STRV1</name>
<dbReference type="AlphaFoldDB" id="D6A5I8"/>
<proteinExistence type="predicted"/>
<dbReference type="Proteomes" id="UP000003824">
    <property type="component" value="Unassembled WGS sequence"/>
</dbReference>
<gene>
    <name evidence="1" type="ORF">SSFG_06936</name>
</gene>
<sequence>MTHYWSRGVESRFWTVADNLTRTDMERYMLNELIGSFLDIRMVKAITWQNADMRGVSAGAAAVAASTMTAWVQGMNFTHRPQLN</sequence>
<dbReference type="eggNOG" id="COG0598">
    <property type="taxonomic scope" value="Bacteria"/>
</dbReference>
<evidence type="ECO:0000313" key="2">
    <source>
        <dbReference type="Proteomes" id="UP000003824"/>
    </source>
</evidence>
<dbReference type="EMBL" id="DS999641">
    <property type="protein sequence ID" value="EFE71700.2"/>
    <property type="molecule type" value="Genomic_DNA"/>
</dbReference>